<reference evidence="1" key="1">
    <citation type="journal article" date="2020" name="Stud. Mycol.">
        <title>101 Dothideomycetes genomes: a test case for predicting lifestyles and emergence of pathogens.</title>
        <authorList>
            <person name="Haridas S."/>
            <person name="Albert R."/>
            <person name="Binder M."/>
            <person name="Bloem J."/>
            <person name="Labutti K."/>
            <person name="Salamov A."/>
            <person name="Andreopoulos B."/>
            <person name="Baker S."/>
            <person name="Barry K."/>
            <person name="Bills G."/>
            <person name="Bluhm B."/>
            <person name="Cannon C."/>
            <person name="Castanera R."/>
            <person name="Culley D."/>
            <person name="Daum C."/>
            <person name="Ezra D."/>
            <person name="Gonzalez J."/>
            <person name="Henrissat B."/>
            <person name="Kuo A."/>
            <person name="Liang C."/>
            <person name="Lipzen A."/>
            <person name="Lutzoni F."/>
            <person name="Magnuson J."/>
            <person name="Mondo S."/>
            <person name="Nolan M."/>
            <person name="Ohm R."/>
            <person name="Pangilinan J."/>
            <person name="Park H.-J."/>
            <person name="Ramirez L."/>
            <person name="Alfaro M."/>
            <person name="Sun H."/>
            <person name="Tritt A."/>
            <person name="Yoshinaga Y."/>
            <person name="Zwiers L.-H."/>
            <person name="Turgeon B."/>
            <person name="Goodwin S."/>
            <person name="Spatafora J."/>
            <person name="Crous P."/>
            <person name="Grigoriev I."/>
        </authorList>
    </citation>
    <scope>NUCLEOTIDE SEQUENCE</scope>
    <source>
        <strain evidence="1">CBS 525.71</strain>
    </source>
</reference>
<evidence type="ECO:0000313" key="2">
    <source>
        <dbReference type="Proteomes" id="UP000799754"/>
    </source>
</evidence>
<name>A0ACB6SAJ8_9PLEO</name>
<protein>
    <submittedName>
        <fullName evidence="1">Uncharacterized protein</fullName>
    </submittedName>
</protein>
<evidence type="ECO:0000313" key="1">
    <source>
        <dbReference type="EMBL" id="KAF2631084.1"/>
    </source>
</evidence>
<proteinExistence type="predicted"/>
<accession>A0ACB6SAJ8</accession>
<sequence>MAVPSFARATASSTLKASPNGGKSNDVTTTQGSGTFSGTSGTDRKLKRPSTLTRRARESIAYNADLYHIKPSNPSKPCPLAALPSELRTLIYSHTFGDLQSPVLMNYGRKRHSPSKLLQTCRAIRIEAAYMYFTEASFTWLVKNLNFNAIVKWLESLQPSHRALLSRNRNLTIEVIPGLLKLFTYPPKDFLLDDTLQNHWKACQPFGNLYAVRAMHTNSGTRRSLARFDDPGYDPAHDNAKVFFLLFCRLAVWSRLCTQSIYAGIQWKYTFDLPSDSHGKRSLNNALGEHEADLRSFLPQLKKLWTRNRCESRIKQPILELLDAFIGAYAKMESQNPIWYQHSDMVVRLKAQRERISCWNRPPPV</sequence>
<organism evidence="1 2">
    <name type="scientific">Macroventuria anomochaeta</name>
    <dbReference type="NCBI Taxonomy" id="301207"/>
    <lineage>
        <taxon>Eukaryota</taxon>
        <taxon>Fungi</taxon>
        <taxon>Dikarya</taxon>
        <taxon>Ascomycota</taxon>
        <taxon>Pezizomycotina</taxon>
        <taxon>Dothideomycetes</taxon>
        <taxon>Pleosporomycetidae</taxon>
        <taxon>Pleosporales</taxon>
        <taxon>Pleosporineae</taxon>
        <taxon>Didymellaceae</taxon>
        <taxon>Macroventuria</taxon>
    </lineage>
</organism>
<dbReference type="Proteomes" id="UP000799754">
    <property type="component" value="Unassembled WGS sequence"/>
</dbReference>
<dbReference type="EMBL" id="MU006705">
    <property type="protein sequence ID" value="KAF2631084.1"/>
    <property type="molecule type" value="Genomic_DNA"/>
</dbReference>
<comment type="caution">
    <text evidence="1">The sequence shown here is derived from an EMBL/GenBank/DDBJ whole genome shotgun (WGS) entry which is preliminary data.</text>
</comment>
<keyword evidence="2" id="KW-1185">Reference proteome</keyword>
<gene>
    <name evidence="1" type="ORF">BU25DRAFT_223947</name>
</gene>